<dbReference type="GO" id="GO:0043565">
    <property type="term" value="F:sequence-specific DNA binding"/>
    <property type="evidence" value="ECO:0007669"/>
    <property type="project" value="TreeGrafter"/>
</dbReference>
<dbReference type="Pfam" id="PF03466">
    <property type="entry name" value="LysR_substrate"/>
    <property type="match status" value="1"/>
</dbReference>
<dbReference type="Gene3D" id="3.40.190.290">
    <property type="match status" value="1"/>
</dbReference>
<evidence type="ECO:0000259" key="5">
    <source>
        <dbReference type="PROSITE" id="PS50931"/>
    </source>
</evidence>
<dbReference type="InterPro" id="IPR037424">
    <property type="entry name" value="NocR_PBP2"/>
</dbReference>
<dbReference type="GO" id="GO:0003700">
    <property type="term" value="F:DNA-binding transcription factor activity"/>
    <property type="evidence" value="ECO:0007669"/>
    <property type="project" value="InterPro"/>
</dbReference>
<organism evidence="6 7">
    <name type="scientific">Rhodovastum atsumiense</name>
    <dbReference type="NCBI Taxonomy" id="504468"/>
    <lineage>
        <taxon>Bacteria</taxon>
        <taxon>Pseudomonadati</taxon>
        <taxon>Pseudomonadota</taxon>
        <taxon>Alphaproteobacteria</taxon>
        <taxon>Acetobacterales</taxon>
        <taxon>Acetobacteraceae</taxon>
        <taxon>Rhodovastum</taxon>
    </lineage>
</organism>
<comment type="caution">
    <text evidence="6">The sequence shown here is derived from an EMBL/GenBank/DDBJ whole genome shotgun (WGS) entry which is preliminary data.</text>
</comment>
<dbReference type="AlphaFoldDB" id="A0A5M6IPF1"/>
<dbReference type="SUPFAM" id="SSF53850">
    <property type="entry name" value="Periplasmic binding protein-like II"/>
    <property type="match status" value="1"/>
</dbReference>
<evidence type="ECO:0000256" key="3">
    <source>
        <dbReference type="ARBA" id="ARBA00023125"/>
    </source>
</evidence>
<keyword evidence="2" id="KW-0805">Transcription regulation</keyword>
<evidence type="ECO:0000256" key="1">
    <source>
        <dbReference type="ARBA" id="ARBA00009437"/>
    </source>
</evidence>
<keyword evidence="3" id="KW-0238">DNA-binding</keyword>
<dbReference type="Pfam" id="PF00126">
    <property type="entry name" value="HTH_1"/>
    <property type="match status" value="1"/>
</dbReference>
<dbReference type="PRINTS" id="PR00039">
    <property type="entry name" value="HTHLYSR"/>
</dbReference>
<dbReference type="OrthoDB" id="9806538at2"/>
<protein>
    <submittedName>
        <fullName evidence="6">LysR family transcriptional regulator</fullName>
    </submittedName>
</protein>
<reference evidence="6 7" key="1">
    <citation type="submission" date="2019-09" db="EMBL/GenBank/DDBJ databases">
        <title>Genome sequence of Rhodovastum atsumiense, a diverse member of the Acetobacteraceae family of non-sulfur purple photosynthetic bacteria.</title>
        <authorList>
            <person name="Meyer T."/>
            <person name="Kyndt J."/>
        </authorList>
    </citation>
    <scope>NUCLEOTIDE SEQUENCE [LARGE SCALE GENOMIC DNA]</scope>
    <source>
        <strain evidence="6 7">DSM 21279</strain>
    </source>
</reference>
<dbReference type="InterPro" id="IPR036388">
    <property type="entry name" value="WH-like_DNA-bd_sf"/>
</dbReference>
<dbReference type="PANTHER" id="PTHR30427">
    <property type="entry name" value="TRANSCRIPTIONAL ACTIVATOR PROTEIN LYSR"/>
    <property type="match status" value="1"/>
</dbReference>
<dbReference type="InterPro" id="IPR005119">
    <property type="entry name" value="LysR_subst-bd"/>
</dbReference>
<dbReference type="Gene3D" id="1.10.10.10">
    <property type="entry name" value="Winged helix-like DNA-binding domain superfamily/Winged helix DNA-binding domain"/>
    <property type="match status" value="1"/>
</dbReference>
<dbReference type="GO" id="GO:0010628">
    <property type="term" value="P:positive regulation of gene expression"/>
    <property type="evidence" value="ECO:0007669"/>
    <property type="project" value="TreeGrafter"/>
</dbReference>
<accession>A0A5M6IPF1</accession>
<gene>
    <name evidence="6" type="ORF">F1189_24080</name>
</gene>
<dbReference type="GO" id="GO:0009089">
    <property type="term" value="P:lysine biosynthetic process via diaminopimelate"/>
    <property type="evidence" value="ECO:0007669"/>
    <property type="project" value="TreeGrafter"/>
</dbReference>
<dbReference type="InterPro" id="IPR036390">
    <property type="entry name" value="WH_DNA-bd_sf"/>
</dbReference>
<name>A0A5M6IPF1_9PROT</name>
<evidence type="ECO:0000256" key="2">
    <source>
        <dbReference type="ARBA" id="ARBA00023015"/>
    </source>
</evidence>
<keyword evidence="4" id="KW-0804">Transcription</keyword>
<keyword evidence="7" id="KW-1185">Reference proteome</keyword>
<dbReference type="EMBL" id="VWPK01000050">
    <property type="protein sequence ID" value="KAA5609448.1"/>
    <property type="molecule type" value="Genomic_DNA"/>
</dbReference>
<sequence length="307" mass="33105">MAAATDRGRVALTFRQLEAFHAIMTSGSASRAAELLQVSQPAVSRALADLEQEVGFALFDRVRGRLVPTPEGQMFFTDVGANFAGLDRLRAAAARIRDFGSGTIRVASLAALGSTLVPRAIRRFRDAHPGIAITLHIASSAIVRDLVVSGQFDIGLAADEVDRFGVDHRAFGSFRAVCALPPGHELARRKVIEAKDLHGRPFVALAPEDRARARMNRAFEDAGVRPDIVVETPNSATVCALALEGVGIGLVNPMATDGFAERGLVFRPFEPAIDFKALLLFRPDTQRAILVKAFTAALLRARFRPTN</sequence>
<evidence type="ECO:0000256" key="4">
    <source>
        <dbReference type="ARBA" id="ARBA00023163"/>
    </source>
</evidence>
<comment type="similarity">
    <text evidence="1">Belongs to the LysR transcriptional regulatory family.</text>
</comment>
<proteinExistence type="inferred from homology"/>
<dbReference type="CDD" id="cd08415">
    <property type="entry name" value="PBP2_LysR_opines_like"/>
    <property type="match status" value="1"/>
</dbReference>
<dbReference type="SUPFAM" id="SSF46785">
    <property type="entry name" value="Winged helix' DNA-binding domain"/>
    <property type="match status" value="1"/>
</dbReference>
<evidence type="ECO:0000313" key="6">
    <source>
        <dbReference type="EMBL" id="KAA5609448.1"/>
    </source>
</evidence>
<dbReference type="PROSITE" id="PS50931">
    <property type="entry name" value="HTH_LYSR"/>
    <property type="match status" value="1"/>
</dbReference>
<feature type="domain" description="HTH lysR-type" evidence="5">
    <location>
        <begin position="12"/>
        <end position="69"/>
    </location>
</feature>
<evidence type="ECO:0000313" key="7">
    <source>
        <dbReference type="Proteomes" id="UP000325255"/>
    </source>
</evidence>
<dbReference type="InterPro" id="IPR000847">
    <property type="entry name" value="LysR_HTH_N"/>
</dbReference>
<dbReference type="PANTHER" id="PTHR30427:SF1">
    <property type="entry name" value="TRANSCRIPTIONAL ACTIVATOR PROTEIN LYSR"/>
    <property type="match status" value="1"/>
</dbReference>
<dbReference type="Proteomes" id="UP000325255">
    <property type="component" value="Unassembled WGS sequence"/>
</dbReference>